<dbReference type="SUPFAM" id="SSF48403">
    <property type="entry name" value="Ankyrin repeat"/>
    <property type="match status" value="1"/>
</dbReference>
<dbReference type="AlphaFoldDB" id="A0A9Q0MR71"/>
<comment type="caution">
    <text evidence="4">The sequence shown here is derived from an EMBL/GenBank/DDBJ whole genome shotgun (WGS) entry which is preliminary data.</text>
</comment>
<gene>
    <name evidence="4" type="primary">Ank3_1</name>
    <name evidence="4" type="ORF">Bhyg_13371</name>
</gene>
<dbReference type="SMART" id="SM00248">
    <property type="entry name" value="ANK"/>
    <property type="match status" value="6"/>
</dbReference>
<dbReference type="Proteomes" id="UP001151699">
    <property type="component" value="Chromosome C"/>
</dbReference>
<dbReference type="OrthoDB" id="7770266at2759"/>
<dbReference type="EMBL" id="WJQU01000004">
    <property type="protein sequence ID" value="KAJ6634792.1"/>
    <property type="molecule type" value="Genomic_DNA"/>
</dbReference>
<evidence type="ECO:0000313" key="5">
    <source>
        <dbReference type="Proteomes" id="UP001151699"/>
    </source>
</evidence>
<feature type="repeat" description="ANK" evidence="3">
    <location>
        <begin position="288"/>
        <end position="326"/>
    </location>
</feature>
<feature type="repeat" description="ANK" evidence="3">
    <location>
        <begin position="113"/>
        <end position="141"/>
    </location>
</feature>
<name>A0A9Q0MR71_9DIPT</name>
<accession>A0A9Q0MR71</accession>
<feature type="repeat" description="ANK" evidence="3">
    <location>
        <begin position="255"/>
        <end position="287"/>
    </location>
</feature>
<dbReference type="PANTHER" id="PTHR24201">
    <property type="entry name" value="ANK_REP_REGION DOMAIN-CONTAINING PROTEIN"/>
    <property type="match status" value="1"/>
</dbReference>
<feature type="repeat" description="ANK" evidence="3">
    <location>
        <begin position="189"/>
        <end position="221"/>
    </location>
</feature>
<dbReference type="PROSITE" id="PS50297">
    <property type="entry name" value="ANK_REP_REGION"/>
    <property type="match status" value="3"/>
</dbReference>
<dbReference type="InterPro" id="IPR036770">
    <property type="entry name" value="Ankyrin_rpt-contain_sf"/>
</dbReference>
<dbReference type="InterPro" id="IPR002110">
    <property type="entry name" value="Ankyrin_rpt"/>
</dbReference>
<protein>
    <submittedName>
        <fullName evidence="4">Ankyrin-3</fullName>
    </submittedName>
</protein>
<dbReference type="PROSITE" id="PS50088">
    <property type="entry name" value="ANK_REPEAT"/>
    <property type="match status" value="5"/>
</dbReference>
<keyword evidence="5" id="KW-1185">Reference proteome</keyword>
<keyword evidence="2 3" id="KW-0040">ANK repeat</keyword>
<organism evidence="4 5">
    <name type="scientific">Pseudolycoriella hygida</name>
    <dbReference type="NCBI Taxonomy" id="35572"/>
    <lineage>
        <taxon>Eukaryota</taxon>
        <taxon>Metazoa</taxon>
        <taxon>Ecdysozoa</taxon>
        <taxon>Arthropoda</taxon>
        <taxon>Hexapoda</taxon>
        <taxon>Insecta</taxon>
        <taxon>Pterygota</taxon>
        <taxon>Neoptera</taxon>
        <taxon>Endopterygota</taxon>
        <taxon>Diptera</taxon>
        <taxon>Nematocera</taxon>
        <taxon>Sciaroidea</taxon>
        <taxon>Sciaridae</taxon>
        <taxon>Pseudolycoriella</taxon>
    </lineage>
</organism>
<evidence type="ECO:0000256" key="3">
    <source>
        <dbReference type="PROSITE-ProRule" id="PRU00023"/>
    </source>
</evidence>
<feature type="repeat" description="ANK" evidence="3">
    <location>
        <begin position="222"/>
        <end position="254"/>
    </location>
</feature>
<dbReference type="PRINTS" id="PR01415">
    <property type="entry name" value="ANKYRIN"/>
</dbReference>
<evidence type="ECO:0000313" key="4">
    <source>
        <dbReference type="EMBL" id="KAJ6634792.1"/>
    </source>
</evidence>
<keyword evidence="1" id="KW-0677">Repeat</keyword>
<proteinExistence type="predicted"/>
<dbReference type="Pfam" id="PF12796">
    <property type="entry name" value="Ank_2"/>
    <property type="match status" value="2"/>
</dbReference>
<reference evidence="4" key="1">
    <citation type="submission" date="2022-07" db="EMBL/GenBank/DDBJ databases">
        <authorList>
            <person name="Trinca V."/>
            <person name="Uliana J.V.C."/>
            <person name="Torres T.T."/>
            <person name="Ward R.J."/>
            <person name="Monesi N."/>
        </authorList>
    </citation>
    <scope>NUCLEOTIDE SEQUENCE</scope>
    <source>
        <strain evidence="4">HSMRA1968</strain>
        <tissue evidence="4">Whole embryos</tissue>
    </source>
</reference>
<evidence type="ECO:0000256" key="2">
    <source>
        <dbReference type="ARBA" id="ARBA00023043"/>
    </source>
</evidence>
<dbReference type="InterPro" id="IPR050776">
    <property type="entry name" value="Ank_Repeat/CDKN_Inhibitor"/>
</dbReference>
<dbReference type="Gene3D" id="1.25.40.20">
    <property type="entry name" value="Ankyrin repeat-containing domain"/>
    <property type="match status" value="4"/>
</dbReference>
<evidence type="ECO:0000256" key="1">
    <source>
        <dbReference type="ARBA" id="ARBA00022737"/>
    </source>
</evidence>
<sequence length="351" mass="38512">MMSLQMTKKPENVVGAVVSDLDKNWVPGLASTESGDVASKVDDCKNALKNTRRYSSSYYSTNEIEIDDGFYRVIEESLIGGDDVTTELVYKMCVKHIDTITYLGVVTKPDDWAINRAAEYGAEKSFKMLVENGANVNAEDKRNYGITPLHWVARNSGTLRGEYNPKKEYLNIADILFANNANISAENDSGYTPLHSGAKTGAQDIVRSLIEKGANVNKISKHGYTPLHMTGEFNKVDVAKLLIQNGAELEIKNDDGLTPLAFSAVCATKDVLKVLIDSGANKNTQDNNGNTALHLIAKYRKGNRSYYADAVQFLVDNNIDKNIKNNDGKTACDLAKETEKTLLIPILGCEA</sequence>